<evidence type="ECO:0008006" key="3">
    <source>
        <dbReference type="Google" id="ProtNLM"/>
    </source>
</evidence>
<dbReference type="Proteomes" id="UP000740413">
    <property type="component" value="Unassembled WGS sequence"/>
</dbReference>
<sequence>MRKLTTLFTFLFVALIFGQENQISESNLIGHWTSEQIFDEDDSIITIYKRGKFSNIGSTGIQFKTTGEYLITYYSRRKPIGRCGTGIRRSNKSNIGYFSLDTELQQLNLDSYDTAPRLNWEVIWLDENSLGIKKPKHNKT</sequence>
<gene>
    <name evidence="1" type="ORF">HW347_17575</name>
</gene>
<evidence type="ECO:0000313" key="1">
    <source>
        <dbReference type="EMBL" id="MBT2163084.1"/>
    </source>
</evidence>
<dbReference type="EMBL" id="JACATN010000006">
    <property type="protein sequence ID" value="MBT2163084.1"/>
    <property type="molecule type" value="Genomic_DNA"/>
</dbReference>
<reference evidence="2" key="1">
    <citation type="submission" date="2023-07" db="EMBL/GenBank/DDBJ databases">
        <title>Zobellia barbeyronii sp. nov., a new marine flavobacterium, isolated from green and red algae.</title>
        <authorList>
            <person name="Nedashkovskaya O.I."/>
            <person name="Otstavnykh N."/>
            <person name="Zhukova N."/>
            <person name="Guzev K."/>
            <person name="Chausova V."/>
            <person name="Tekutyeva L."/>
            <person name="Mikhailov V."/>
            <person name="Isaeva M."/>
        </authorList>
    </citation>
    <scope>NUCLEOTIDE SEQUENCE [LARGE SCALE GENOMIC DNA]</scope>
    <source>
        <strain evidence="2">KMM 6746</strain>
    </source>
</reference>
<protein>
    <recommendedName>
        <fullName evidence="3">Lipocalin-like domain-containing protein</fullName>
    </recommendedName>
</protein>
<keyword evidence="2" id="KW-1185">Reference proteome</keyword>
<accession>A0ABS5WI46</accession>
<evidence type="ECO:0000313" key="2">
    <source>
        <dbReference type="Proteomes" id="UP000740413"/>
    </source>
</evidence>
<name>A0ABS5WI46_9FLAO</name>
<proteinExistence type="predicted"/>
<comment type="caution">
    <text evidence="1">The sequence shown here is derived from an EMBL/GenBank/DDBJ whole genome shotgun (WGS) entry which is preliminary data.</text>
</comment>
<organism evidence="1 2">
    <name type="scientific">Zobellia barbeyronii</name>
    <dbReference type="NCBI Taxonomy" id="2748009"/>
    <lineage>
        <taxon>Bacteria</taxon>
        <taxon>Pseudomonadati</taxon>
        <taxon>Bacteroidota</taxon>
        <taxon>Flavobacteriia</taxon>
        <taxon>Flavobacteriales</taxon>
        <taxon>Flavobacteriaceae</taxon>
        <taxon>Zobellia</taxon>
    </lineage>
</organism>